<dbReference type="PRINTS" id="PR00081">
    <property type="entry name" value="GDHRDH"/>
</dbReference>
<dbReference type="Pfam" id="PF00106">
    <property type="entry name" value="adh_short"/>
    <property type="match status" value="1"/>
</dbReference>
<proteinExistence type="inferred from homology"/>
<gene>
    <name evidence="4" type="ORF">RI845_10635</name>
</gene>
<dbReference type="InterPro" id="IPR036291">
    <property type="entry name" value="NAD(P)-bd_dom_sf"/>
</dbReference>
<dbReference type="SUPFAM" id="SSF51735">
    <property type="entry name" value="NAD(P)-binding Rossmann-fold domains"/>
    <property type="match status" value="1"/>
</dbReference>
<comment type="similarity">
    <text evidence="1 3">Belongs to the short-chain dehydrogenases/reductases (SDR) family.</text>
</comment>
<protein>
    <submittedName>
        <fullName evidence="4">SDR family NAD(P)-dependent oxidoreductase</fullName>
    </submittedName>
</protein>
<dbReference type="PANTHER" id="PTHR24322">
    <property type="entry name" value="PKSB"/>
    <property type="match status" value="1"/>
</dbReference>
<dbReference type="Gene3D" id="3.40.50.720">
    <property type="entry name" value="NAD(P)-binding Rossmann-like Domain"/>
    <property type="match status" value="1"/>
</dbReference>
<dbReference type="RefSeq" id="WP_348386150.1">
    <property type="nucleotide sequence ID" value="NZ_CP134146.1"/>
</dbReference>
<evidence type="ECO:0000313" key="5">
    <source>
        <dbReference type="Proteomes" id="UP001248581"/>
    </source>
</evidence>
<evidence type="ECO:0000313" key="4">
    <source>
        <dbReference type="EMBL" id="WNC66986.1"/>
    </source>
</evidence>
<keyword evidence="5" id="KW-1185">Reference proteome</keyword>
<dbReference type="CDD" id="cd05233">
    <property type="entry name" value="SDR_c"/>
    <property type="match status" value="1"/>
</dbReference>
<dbReference type="EMBL" id="CP134146">
    <property type="protein sequence ID" value="WNC66986.1"/>
    <property type="molecule type" value="Genomic_DNA"/>
</dbReference>
<evidence type="ECO:0000256" key="2">
    <source>
        <dbReference type="ARBA" id="ARBA00023002"/>
    </source>
</evidence>
<name>A0ABY9TE34_9GAMM</name>
<evidence type="ECO:0000256" key="3">
    <source>
        <dbReference type="RuleBase" id="RU000363"/>
    </source>
</evidence>
<dbReference type="Proteomes" id="UP001248581">
    <property type="component" value="Chromosome"/>
</dbReference>
<dbReference type="InterPro" id="IPR002347">
    <property type="entry name" value="SDR_fam"/>
</dbReference>
<keyword evidence="2" id="KW-0560">Oxidoreductase</keyword>
<dbReference type="PANTHER" id="PTHR24322:SF736">
    <property type="entry name" value="RETINOL DEHYDROGENASE 10"/>
    <property type="match status" value="1"/>
</dbReference>
<accession>A0ABY9TE34</accession>
<organism evidence="4 5">
    <name type="scientific">Thalassotalea nanhaiensis</name>
    <dbReference type="NCBI Taxonomy" id="3065648"/>
    <lineage>
        <taxon>Bacteria</taxon>
        <taxon>Pseudomonadati</taxon>
        <taxon>Pseudomonadota</taxon>
        <taxon>Gammaproteobacteria</taxon>
        <taxon>Alteromonadales</taxon>
        <taxon>Colwelliaceae</taxon>
        <taxon>Thalassotalea</taxon>
    </lineage>
</organism>
<sequence length="293" mass="31909">MKDFKQKVVVITGAASGIGLCLANSFAARGANLVITDLNQEALDKVKNELESNNTKVIAVPADVRKFEQVNAVANAAFSEFGQVDVLINNAGVFTAPKFTWECDENEWDFHLDINLKGVINGVRAFMPRILEQGNKAHIVNTASLAGHVVEPCFGPYHASKFGVVAISESIKLELEMLGNTDIKISVACPGFVKTGLLGTQKGFEVADGDPLATIKENFTAGFDGRGLDGSEVALQIIKTIEDENFYLFTHDFSQEILNHRMSPIIKGESAGLRDDQIESYGVEKIQQMMINN</sequence>
<evidence type="ECO:0000256" key="1">
    <source>
        <dbReference type="ARBA" id="ARBA00006484"/>
    </source>
</evidence>
<reference evidence="5" key="1">
    <citation type="submission" date="2023-09" db="EMBL/GenBank/DDBJ databases">
        <authorList>
            <person name="Li S."/>
            <person name="Li X."/>
            <person name="Zhang C."/>
            <person name="Zhao Z."/>
        </authorList>
    </citation>
    <scope>NUCLEOTIDE SEQUENCE [LARGE SCALE GENOMIC DNA]</scope>
    <source>
        <strain evidence="5">SQ345</strain>
    </source>
</reference>
<dbReference type="PRINTS" id="PR00080">
    <property type="entry name" value="SDRFAMILY"/>
</dbReference>